<evidence type="ECO:0000313" key="4">
    <source>
        <dbReference type="Proteomes" id="UP001558534"/>
    </source>
</evidence>
<comment type="caution">
    <text evidence="3">The sequence shown here is derived from an EMBL/GenBank/DDBJ whole genome shotgun (WGS) entry which is preliminary data.</text>
</comment>
<dbReference type="PROSITE" id="PS51154">
    <property type="entry name" value="MACRO"/>
    <property type="match status" value="1"/>
</dbReference>
<accession>A0ABV3VQT6</accession>
<sequence>MIKFVKGNLFDSDAEALVNTVNCVGVMGKGVALEVKKKHPNVYKVYKKACDIGQIKPGKILTVPTENLIGTQYIVNFPTKRHWRANSKIEDIKLGLPALVQEIKDLKLKSIAIPPLGCGNGGLDWNEVRPIIVDALSKVEDVDITIYEPQGTNKVESNNNSKDYVKKVNKLRAEESATNKVESYNKPMVDRNNKGQKPRLTEGRRALLTLLSLYEKEKFVITINEIHNLAYILQTAGTPLRLNFEKTEKGFFSNELNLVLLKLNNYYLEAYSLPGKNSLVRIKDDQLKMASSSEDHDLLKYRIDLLINSINGYKSEVGLELFSIVLSEMKELVSFSDYDLLLERVLDSDLKHKSIFKKSDVEEIYLKIKKSDIFFNG</sequence>
<dbReference type="SMART" id="SM00506">
    <property type="entry name" value="A1pp"/>
    <property type="match status" value="1"/>
</dbReference>
<feature type="domain" description="Macro" evidence="2">
    <location>
        <begin position="1"/>
        <end position="155"/>
    </location>
</feature>
<dbReference type="PANTHER" id="PTHR12521:SF0">
    <property type="entry name" value="ADP-RIBOSE GLYCOHYDROLASE OARD1"/>
    <property type="match status" value="1"/>
</dbReference>
<keyword evidence="4" id="KW-1185">Reference proteome</keyword>
<dbReference type="Proteomes" id="UP001558534">
    <property type="component" value="Unassembled WGS sequence"/>
</dbReference>
<dbReference type="CDD" id="cd02901">
    <property type="entry name" value="Macro_Poa1p-like"/>
    <property type="match status" value="1"/>
</dbReference>
<reference evidence="3 4" key="1">
    <citation type="submission" date="2024-07" db="EMBL/GenBank/DDBJ databases">
        <title>Characterization of a bacterium isolated from hydrolysated instant sea cucumber by whole-genome sequencing and metabolomics.</title>
        <authorList>
            <person name="Luo X."/>
            <person name="Zhang Z."/>
            <person name="Zheng Z."/>
            <person name="Zhang W."/>
            <person name="Ming T."/>
            <person name="Jiao L."/>
            <person name="Su X."/>
            <person name="Kong F."/>
            <person name="Xu J."/>
        </authorList>
    </citation>
    <scope>NUCLEOTIDE SEQUENCE [LARGE SCALE GENOMIC DNA]</scope>
    <source>
        <strain evidence="3 4">XL-2024</strain>
    </source>
</reference>
<name>A0ABV3VQT6_9BACI</name>
<dbReference type="EMBL" id="JBFRHK010000001">
    <property type="protein sequence ID" value="MEX3743549.1"/>
    <property type="molecule type" value="Genomic_DNA"/>
</dbReference>
<dbReference type="Pfam" id="PF01661">
    <property type="entry name" value="Macro"/>
    <property type="match status" value="1"/>
</dbReference>
<evidence type="ECO:0000259" key="2">
    <source>
        <dbReference type="PROSITE" id="PS51154"/>
    </source>
</evidence>
<gene>
    <name evidence="3" type="ORF">AB1300_00210</name>
</gene>
<comment type="catalytic activity">
    <reaction evidence="1">
        <text>an N-(ADP-alpha-D-ribosyl)-thymidine in DNA + H2O = a thymidine in DNA + ADP-D-ribose</text>
        <dbReference type="Rhea" id="RHEA:71655"/>
        <dbReference type="Rhea" id="RHEA-COMP:13556"/>
        <dbReference type="Rhea" id="RHEA-COMP:18051"/>
        <dbReference type="ChEBI" id="CHEBI:15377"/>
        <dbReference type="ChEBI" id="CHEBI:57967"/>
        <dbReference type="ChEBI" id="CHEBI:137386"/>
        <dbReference type="ChEBI" id="CHEBI:191199"/>
    </reaction>
    <physiologicalReaction direction="left-to-right" evidence="1">
        <dbReference type="Rhea" id="RHEA:71656"/>
    </physiologicalReaction>
</comment>
<dbReference type="RefSeq" id="WP_368634599.1">
    <property type="nucleotide sequence ID" value="NZ_JBFRHK010000001.1"/>
</dbReference>
<organism evidence="3 4">
    <name type="scientific">Lysinibacillus xylanilyticus</name>
    <dbReference type="NCBI Taxonomy" id="582475"/>
    <lineage>
        <taxon>Bacteria</taxon>
        <taxon>Bacillati</taxon>
        <taxon>Bacillota</taxon>
        <taxon>Bacilli</taxon>
        <taxon>Bacillales</taxon>
        <taxon>Bacillaceae</taxon>
        <taxon>Lysinibacillus</taxon>
    </lineage>
</organism>
<protein>
    <submittedName>
        <fullName evidence="3">Macro domain-containing protein</fullName>
    </submittedName>
</protein>
<proteinExistence type="predicted"/>
<dbReference type="InterPro" id="IPR043472">
    <property type="entry name" value="Macro_dom-like"/>
</dbReference>
<dbReference type="Gene3D" id="3.40.220.10">
    <property type="entry name" value="Leucine Aminopeptidase, subunit E, domain 1"/>
    <property type="match status" value="1"/>
</dbReference>
<dbReference type="PANTHER" id="PTHR12521">
    <property type="entry name" value="PROTEIN C6ORF130"/>
    <property type="match status" value="1"/>
</dbReference>
<evidence type="ECO:0000256" key="1">
    <source>
        <dbReference type="ARBA" id="ARBA00035885"/>
    </source>
</evidence>
<dbReference type="InterPro" id="IPR002589">
    <property type="entry name" value="Macro_dom"/>
</dbReference>
<evidence type="ECO:0000313" key="3">
    <source>
        <dbReference type="EMBL" id="MEX3743549.1"/>
    </source>
</evidence>
<dbReference type="InterPro" id="IPR050892">
    <property type="entry name" value="ADP-ribose_metab_enzymes"/>
</dbReference>
<dbReference type="SUPFAM" id="SSF52949">
    <property type="entry name" value="Macro domain-like"/>
    <property type="match status" value="1"/>
</dbReference>